<dbReference type="InterPro" id="IPR029044">
    <property type="entry name" value="Nucleotide-diphossugar_trans"/>
</dbReference>
<dbReference type="Proteomes" id="UP000502005">
    <property type="component" value="Plasmid pNE1B"/>
</dbReference>
<evidence type="ECO:0000313" key="2">
    <source>
        <dbReference type="Proteomes" id="UP000502005"/>
    </source>
</evidence>
<sequence length="223" mass="25529">MYKTLLIVVLYGKTYKNSQTLNCLMIDGYSQADLLIVNRGPKALEFDKDFIHTLGFFVNSIDIREYSGESSLGDVYNRIIKEKVEFDRFIFIDDDSTLSKGYIKKLNKYQDGDVDLQMPNIVAEKDGRVHYPVIDQTVRKFNDGVKVNQQNSFKSIGIGLVVYRSLVDKLSSINVDVFDRDFTHYGVNNGLTERVRLLKMRAISTTIQIVGVLKHSMENTYSL</sequence>
<geneLocation type="plasmid" evidence="2">
    <name>pne1b</name>
</geneLocation>
<dbReference type="AlphaFoldDB" id="A0A6B9GAA4"/>
<protein>
    <recommendedName>
        <fullName evidence="3">Glycosyltransferase 2-like domain-containing protein</fullName>
    </recommendedName>
</protein>
<proteinExistence type="predicted"/>
<accession>A0A6B9GAA4</accession>
<name>A0A6B9GAA4_PANCY</name>
<reference evidence="1 2" key="1">
    <citation type="submission" date="2017-11" db="EMBL/GenBank/DDBJ databases">
        <title>Genome sequence of Pantoea cypripedii NE1.</title>
        <authorList>
            <person name="Nascimento F.X."/>
        </authorList>
    </citation>
    <scope>NUCLEOTIDE SEQUENCE [LARGE SCALE GENOMIC DNA]</scope>
    <source>
        <strain evidence="1 2">NE1</strain>
        <plasmid evidence="2">pne1b</plasmid>
    </source>
</reference>
<evidence type="ECO:0000313" key="1">
    <source>
        <dbReference type="EMBL" id="QGY32300.1"/>
    </source>
</evidence>
<dbReference type="RefSeq" id="WP_208718192.1">
    <property type="nucleotide sequence ID" value="NZ_CP024770.1"/>
</dbReference>
<keyword evidence="1" id="KW-0614">Plasmid</keyword>
<dbReference type="SUPFAM" id="SSF53448">
    <property type="entry name" value="Nucleotide-diphospho-sugar transferases"/>
    <property type="match status" value="1"/>
</dbReference>
<gene>
    <name evidence="1" type="ORF">CUN67_25250</name>
</gene>
<organism evidence="1 2">
    <name type="scientific">Pantoea cypripedii</name>
    <name type="common">Pectobacterium cypripedii</name>
    <name type="synonym">Erwinia cypripedii</name>
    <dbReference type="NCBI Taxonomy" id="55209"/>
    <lineage>
        <taxon>Bacteria</taxon>
        <taxon>Pseudomonadati</taxon>
        <taxon>Pseudomonadota</taxon>
        <taxon>Gammaproteobacteria</taxon>
        <taxon>Enterobacterales</taxon>
        <taxon>Erwiniaceae</taxon>
        <taxon>Pantoea</taxon>
    </lineage>
</organism>
<dbReference type="EMBL" id="CP024770">
    <property type="protein sequence ID" value="QGY32300.1"/>
    <property type="molecule type" value="Genomic_DNA"/>
</dbReference>
<evidence type="ECO:0008006" key="3">
    <source>
        <dbReference type="Google" id="ProtNLM"/>
    </source>
</evidence>